<evidence type="ECO:0000313" key="1">
    <source>
        <dbReference type="EMBL" id="RNA23240.1"/>
    </source>
</evidence>
<sequence>MVDSMWELGTNLTSFMLLEDSKIEWVKIIYDYACKYFVNIIVDQKMPKNVFVESILKLVINSKYHFNSKGICS</sequence>
<dbReference type="AlphaFoldDB" id="A0A3M7RIM5"/>
<comment type="caution">
    <text evidence="1">The sequence shown here is derived from an EMBL/GenBank/DDBJ whole genome shotgun (WGS) entry which is preliminary data.</text>
</comment>
<evidence type="ECO:0000313" key="2">
    <source>
        <dbReference type="Proteomes" id="UP000276133"/>
    </source>
</evidence>
<name>A0A3M7RIM5_BRAPC</name>
<dbReference type="Proteomes" id="UP000276133">
    <property type="component" value="Unassembled WGS sequence"/>
</dbReference>
<dbReference type="EMBL" id="REGN01003321">
    <property type="protein sequence ID" value="RNA23240.1"/>
    <property type="molecule type" value="Genomic_DNA"/>
</dbReference>
<reference evidence="1 2" key="1">
    <citation type="journal article" date="2018" name="Sci. Rep.">
        <title>Genomic signatures of local adaptation to the degree of environmental predictability in rotifers.</title>
        <authorList>
            <person name="Franch-Gras L."/>
            <person name="Hahn C."/>
            <person name="Garcia-Roger E.M."/>
            <person name="Carmona M.J."/>
            <person name="Serra M."/>
            <person name="Gomez A."/>
        </authorList>
    </citation>
    <scope>NUCLEOTIDE SEQUENCE [LARGE SCALE GENOMIC DNA]</scope>
    <source>
        <strain evidence="1">HYR1</strain>
    </source>
</reference>
<protein>
    <submittedName>
        <fullName evidence="1">Uncharacterized protein</fullName>
    </submittedName>
</protein>
<gene>
    <name evidence="1" type="ORF">BpHYR1_026013</name>
</gene>
<proteinExistence type="predicted"/>
<organism evidence="1 2">
    <name type="scientific">Brachionus plicatilis</name>
    <name type="common">Marine rotifer</name>
    <name type="synonym">Brachionus muelleri</name>
    <dbReference type="NCBI Taxonomy" id="10195"/>
    <lineage>
        <taxon>Eukaryota</taxon>
        <taxon>Metazoa</taxon>
        <taxon>Spiralia</taxon>
        <taxon>Gnathifera</taxon>
        <taxon>Rotifera</taxon>
        <taxon>Eurotatoria</taxon>
        <taxon>Monogononta</taxon>
        <taxon>Pseudotrocha</taxon>
        <taxon>Ploima</taxon>
        <taxon>Brachionidae</taxon>
        <taxon>Brachionus</taxon>
    </lineage>
</organism>
<keyword evidence="2" id="KW-1185">Reference proteome</keyword>
<accession>A0A3M7RIM5</accession>